<reference evidence="5" key="1">
    <citation type="journal article" date="2014" name="Genome Announc.">
        <title>Draft Genome Sequence of Marine Flavobacterium Jejuia pallidilutea Strain 11shimoA1 and Pigmentation Mutants.</title>
        <authorList>
            <person name="Takatani N."/>
            <person name="Nakanishi M."/>
            <person name="Meirelles P."/>
            <person name="Mino S."/>
            <person name="Suda W."/>
            <person name="Oshima K."/>
            <person name="Hattori M."/>
            <person name="Ohkuma M."/>
            <person name="Hosokawa M."/>
            <person name="Miyashita K."/>
            <person name="Thompson F.L."/>
            <person name="Niwa A."/>
            <person name="Sawabe T."/>
            <person name="Sawabe T."/>
        </authorList>
    </citation>
    <scope>NUCLEOTIDE SEQUENCE [LARGE SCALE GENOMIC DNA]</scope>
    <source>
        <strain evidence="5">JCM 19538</strain>
    </source>
</reference>
<evidence type="ECO:0000313" key="3">
    <source>
        <dbReference type="EMBL" id="GAL90540.1"/>
    </source>
</evidence>
<sequence length="255" mass="30739">MYVTKRSYRYLIAKSEKKELPSKLTGYNYKHGDFVNYDNPKCDNLYSDRYVELFLTDDNEKYLELYLAVSNQYPGYDFAFYKNYIKSIDDLISLKQLFESMPKKTKIIDPNKNQENKGVYEKDGIHFRPVIHRPYMVVNDSKTKIEFLQKLQERDQRFDEIDRKNKTGKYAPKKEGCYIATMVYQDYNHPKVITLRVFRDEILEKYHIGKWFVSKYYKYSPSFVKKFQNSFWAKPIKVFVETIVFILERTSCKKI</sequence>
<dbReference type="EMBL" id="BBNR01000006">
    <property type="protein sequence ID" value="GAL66739.1"/>
    <property type="molecule type" value="Genomic_DNA"/>
</dbReference>
<dbReference type="OrthoDB" id="1149028at2"/>
<organism evidence="2 4">
    <name type="scientific">Jejuia pallidilutea</name>
    <dbReference type="NCBI Taxonomy" id="504487"/>
    <lineage>
        <taxon>Bacteria</taxon>
        <taxon>Pseudomonadati</taxon>
        <taxon>Bacteroidota</taxon>
        <taxon>Flavobacteriia</taxon>
        <taxon>Flavobacteriales</taxon>
        <taxon>Flavobacteriaceae</taxon>
        <taxon>Jejuia</taxon>
    </lineage>
</organism>
<evidence type="ECO:0000313" key="4">
    <source>
        <dbReference type="Proteomes" id="UP000029646"/>
    </source>
</evidence>
<dbReference type="STRING" id="504487.JCM19538_305"/>
<dbReference type="NCBIfam" id="NF041770">
    <property type="entry name" value="CFI_box_CTERM"/>
    <property type="match status" value="1"/>
</dbReference>
<protein>
    <submittedName>
        <fullName evidence="2">Uncharacterized protein</fullName>
    </submittedName>
</protein>
<gene>
    <name evidence="1" type="ORF">JCM19301_1283</name>
    <name evidence="2" type="ORF">JCM19302_3600</name>
    <name evidence="3" type="ORF">JCM19538_305</name>
</gene>
<evidence type="ECO:0000313" key="1">
    <source>
        <dbReference type="EMBL" id="GAL66739.1"/>
    </source>
</evidence>
<keyword evidence="5" id="KW-1185">Reference proteome</keyword>
<evidence type="ECO:0000313" key="5">
    <source>
        <dbReference type="Proteomes" id="UP000030184"/>
    </source>
</evidence>
<dbReference type="AlphaFoldDB" id="A0A090W2T9"/>
<dbReference type="EMBL" id="BBNS01000005">
    <property type="protein sequence ID" value="GAL70478.1"/>
    <property type="molecule type" value="Genomic_DNA"/>
</dbReference>
<dbReference type="EMBL" id="BBNY01000074">
    <property type="protein sequence ID" value="GAL90540.1"/>
    <property type="molecule type" value="Genomic_DNA"/>
</dbReference>
<name>A0A090W2T9_9FLAO</name>
<dbReference type="RefSeq" id="WP_042242807.1">
    <property type="nucleotide sequence ID" value="NZ_BBNR01000006.1"/>
</dbReference>
<proteinExistence type="predicted"/>
<dbReference type="InterPro" id="IPR049886">
    <property type="entry name" value="CFI_box_CTERM_dom"/>
</dbReference>
<accession>A0A090W2T9</accession>
<dbReference type="Proteomes" id="UP000029646">
    <property type="component" value="Unassembled WGS sequence"/>
</dbReference>
<dbReference type="eggNOG" id="ENOG5030JCB">
    <property type="taxonomic scope" value="Bacteria"/>
</dbReference>
<dbReference type="Proteomes" id="UP000030184">
    <property type="component" value="Unassembled WGS sequence"/>
</dbReference>
<comment type="caution">
    <text evidence="2">The sequence shown here is derived from an EMBL/GenBank/DDBJ whole genome shotgun (WGS) entry which is preliminary data.</text>
</comment>
<dbReference type="Proteomes" id="UP000029641">
    <property type="component" value="Unassembled WGS sequence"/>
</dbReference>
<evidence type="ECO:0000313" key="2">
    <source>
        <dbReference type="EMBL" id="GAL70478.1"/>
    </source>
</evidence>